<keyword evidence="2 3" id="KW-0663">Pyridoxal phosphate</keyword>
<dbReference type="PANTHER" id="PTHR43094:SF1">
    <property type="entry name" value="AMINOTRANSFERASE CLASS-III"/>
    <property type="match status" value="1"/>
</dbReference>
<keyword evidence="5" id="KW-1185">Reference proteome</keyword>
<dbReference type="GO" id="GO:0008483">
    <property type="term" value="F:transaminase activity"/>
    <property type="evidence" value="ECO:0007669"/>
    <property type="project" value="UniProtKB-KW"/>
</dbReference>
<dbReference type="Proteomes" id="UP001249291">
    <property type="component" value="Unassembled WGS sequence"/>
</dbReference>
<name>A0ABU1HR17_9MICO</name>
<dbReference type="InterPro" id="IPR015421">
    <property type="entry name" value="PyrdxlP-dep_Trfase_major"/>
</dbReference>
<dbReference type="EMBL" id="JAVIZQ010000001">
    <property type="protein sequence ID" value="MDR6142495.1"/>
    <property type="molecule type" value="Genomic_DNA"/>
</dbReference>
<reference evidence="4 5" key="1">
    <citation type="submission" date="2023-08" db="EMBL/GenBank/DDBJ databases">
        <title>Functional and genomic diversity of the sorghum phyllosphere microbiome.</title>
        <authorList>
            <person name="Shade A."/>
        </authorList>
    </citation>
    <scope>NUCLEOTIDE SEQUENCE [LARGE SCALE GENOMIC DNA]</scope>
    <source>
        <strain evidence="4 5">SORGH_AS_0445</strain>
    </source>
</reference>
<protein>
    <submittedName>
        <fullName evidence="4">Adenosylmethionine-8-amino-7-oxononanoate aminotransferase</fullName>
    </submittedName>
</protein>
<dbReference type="Pfam" id="PF00202">
    <property type="entry name" value="Aminotran_3"/>
    <property type="match status" value="1"/>
</dbReference>
<evidence type="ECO:0000313" key="5">
    <source>
        <dbReference type="Proteomes" id="UP001249291"/>
    </source>
</evidence>
<dbReference type="PANTHER" id="PTHR43094">
    <property type="entry name" value="AMINOTRANSFERASE"/>
    <property type="match status" value="1"/>
</dbReference>
<dbReference type="Gene3D" id="3.90.1150.10">
    <property type="entry name" value="Aspartate Aminotransferase, domain 1"/>
    <property type="match status" value="1"/>
</dbReference>
<dbReference type="InterPro" id="IPR015424">
    <property type="entry name" value="PyrdxlP-dep_Trfase"/>
</dbReference>
<dbReference type="InterPro" id="IPR049704">
    <property type="entry name" value="Aminotrans_3_PPA_site"/>
</dbReference>
<dbReference type="InterPro" id="IPR015422">
    <property type="entry name" value="PyrdxlP-dep_Trfase_small"/>
</dbReference>
<dbReference type="InterPro" id="IPR049691">
    <property type="entry name" value="Daptide_aminotransferase"/>
</dbReference>
<evidence type="ECO:0000256" key="1">
    <source>
        <dbReference type="ARBA" id="ARBA00008954"/>
    </source>
</evidence>
<dbReference type="SUPFAM" id="SSF53383">
    <property type="entry name" value="PLP-dependent transferases"/>
    <property type="match status" value="1"/>
</dbReference>
<gene>
    <name evidence="4" type="ORF">QE375_002049</name>
</gene>
<dbReference type="Gene3D" id="3.40.640.10">
    <property type="entry name" value="Type I PLP-dependent aspartate aminotransferase-like (Major domain)"/>
    <property type="match status" value="1"/>
</dbReference>
<sequence>MSVPHALWTSMLPADATFTQERVAVRAAGNRIEFADGSTRLSATSGLWNVPLGFGNRAVADAVSRATHDASYLTLFRAPHRYAEVAAEALIELADPSRYSRVIFCTSGGAANDSAMKLARQYWAQQGAASRSLVVGLKGSYHGTMYGSHALSGDDLLQSVYSVDRRSVRHVSHSDDGEEMEALLKREGFRVASVVVEPVLGSGAHPLSDAFISRILDLREEYGFLIVADEVATGFGRTGTMFATDEWAAPPDVLVLSKALTNGATGAAALLVGARVASEFVRGGWTFVHGETQAGTPACAAAIVAVIEELRRIDVASTTRALAADLWHLATRLKSDGVVAEVTGRGCFVGLTLRNQDASQLTGAEVLRVVAAIAEHGVLVQPGPSAIELMPAYGFSTTELLEIDSAVRAGVAQVQAQVQERQREL</sequence>
<keyword evidence="4" id="KW-0032">Aminotransferase</keyword>
<accession>A0ABU1HR17</accession>
<dbReference type="InterPro" id="IPR005814">
    <property type="entry name" value="Aminotrans_3"/>
</dbReference>
<dbReference type="NCBIfam" id="NF041821">
    <property type="entry name" value="daptide_amino"/>
    <property type="match status" value="1"/>
</dbReference>
<organism evidence="4 5">
    <name type="scientific">Microbacterium foliorum</name>
    <dbReference type="NCBI Taxonomy" id="104336"/>
    <lineage>
        <taxon>Bacteria</taxon>
        <taxon>Bacillati</taxon>
        <taxon>Actinomycetota</taxon>
        <taxon>Actinomycetes</taxon>
        <taxon>Micrococcales</taxon>
        <taxon>Microbacteriaceae</taxon>
        <taxon>Microbacterium</taxon>
    </lineage>
</organism>
<dbReference type="RefSeq" id="WP_309690463.1">
    <property type="nucleotide sequence ID" value="NZ_JAVIZQ010000001.1"/>
</dbReference>
<evidence type="ECO:0000256" key="3">
    <source>
        <dbReference type="RuleBase" id="RU003560"/>
    </source>
</evidence>
<evidence type="ECO:0000256" key="2">
    <source>
        <dbReference type="ARBA" id="ARBA00022898"/>
    </source>
</evidence>
<proteinExistence type="inferred from homology"/>
<comment type="caution">
    <text evidence="4">The sequence shown here is derived from an EMBL/GenBank/DDBJ whole genome shotgun (WGS) entry which is preliminary data.</text>
</comment>
<dbReference type="PROSITE" id="PS00600">
    <property type="entry name" value="AA_TRANSFER_CLASS_3"/>
    <property type="match status" value="1"/>
</dbReference>
<evidence type="ECO:0000313" key="4">
    <source>
        <dbReference type="EMBL" id="MDR6142495.1"/>
    </source>
</evidence>
<keyword evidence="4" id="KW-0808">Transferase</keyword>
<comment type="similarity">
    <text evidence="1 3">Belongs to the class-III pyridoxal-phosphate-dependent aminotransferase family.</text>
</comment>